<feature type="region of interest" description="Disordered" evidence="3">
    <location>
        <begin position="533"/>
        <end position="597"/>
    </location>
</feature>
<feature type="transmembrane region" description="Helical" evidence="4">
    <location>
        <begin position="501"/>
        <end position="524"/>
    </location>
</feature>
<reference evidence="5" key="2">
    <citation type="submission" date="2023-05" db="EMBL/GenBank/DDBJ databases">
        <authorList>
            <consortium name="Lawrence Berkeley National Laboratory"/>
            <person name="Steindorff A."/>
            <person name="Hensen N."/>
            <person name="Bonometti L."/>
            <person name="Westerberg I."/>
            <person name="Brannstrom I.O."/>
            <person name="Guillou S."/>
            <person name="Cros-Aarteil S."/>
            <person name="Calhoun S."/>
            <person name="Haridas S."/>
            <person name="Kuo A."/>
            <person name="Mondo S."/>
            <person name="Pangilinan J."/>
            <person name="Riley R."/>
            <person name="Labutti K."/>
            <person name="Andreopoulos B."/>
            <person name="Lipzen A."/>
            <person name="Chen C."/>
            <person name="Yanf M."/>
            <person name="Daum C."/>
            <person name="Ng V."/>
            <person name="Clum A."/>
            <person name="Ohm R."/>
            <person name="Martin F."/>
            <person name="Silar P."/>
            <person name="Natvig D."/>
            <person name="Lalanne C."/>
            <person name="Gautier V."/>
            <person name="Ament-Velasquez S.L."/>
            <person name="Kruys A."/>
            <person name="Hutchinson M.I."/>
            <person name="Powell A.J."/>
            <person name="Barry K."/>
            <person name="Miller A.N."/>
            <person name="Grigoriev I.V."/>
            <person name="Debuchy R."/>
            <person name="Gladieux P."/>
            <person name="Thoren M.H."/>
            <person name="Johannesson H."/>
        </authorList>
    </citation>
    <scope>NUCLEOTIDE SEQUENCE</scope>
    <source>
        <strain evidence="5">CBS 508.74</strain>
    </source>
</reference>
<feature type="compositionally biased region" description="Basic residues" evidence="3">
    <location>
        <begin position="712"/>
        <end position="729"/>
    </location>
</feature>
<comment type="caution">
    <text evidence="5">The sequence shown here is derived from an EMBL/GenBank/DDBJ whole genome shotgun (WGS) entry which is preliminary data.</text>
</comment>
<evidence type="ECO:0000313" key="5">
    <source>
        <dbReference type="EMBL" id="KAK4115390.1"/>
    </source>
</evidence>
<dbReference type="InterPro" id="IPR015915">
    <property type="entry name" value="Kelch-typ_b-propeller"/>
</dbReference>
<proteinExistence type="predicted"/>
<dbReference type="EMBL" id="MU853335">
    <property type="protein sequence ID" value="KAK4115390.1"/>
    <property type="molecule type" value="Genomic_DNA"/>
</dbReference>
<dbReference type="AlphaFoldDB" id="A0AAN6TK35"/>
<dbReference type="RefSeq" id="XP_064672960.1">
    <property type="nucleotide sequence ID" value="XM_064817488.1"/>
</dbReference>
<accession>A0AAN6TK35</accession>
<evidence type="ECO:0000256" key="3">
    <source>
        <dbReference type="SAM" id="MobiDB-lite"/>
    </source>
</evidence>
<evidence type="ECO:0000256" key="2">
    <source>
        <dbReference type="ARBA" id="ARBA00023004"/>
    </source>
</evidence>
<dbReference type="SUPFAM" id="SSF50965">
    <property type="entry name" value="Galactose oxidase, central domain"/>
    <property type="match status" value="1"/>
</dbReference>
<name>A0AAN6TK35_9PEZI</name>
<evidence type="ECO:0000313" key="6">
    <source>
        <dbReference type="Proteomes" id="UP001302812"/>
    </source>
</evidence>
<dbReference type="InterPro" id="IPR011043">
    <property type="entry name" value="Gal_Oxase/kelch_b-propeller"/>
</dbReference>
<feature type="compositionally biased region" description="Polar residues" evidence="3">
    <location>
        <begin position="546"/>
        <end position="563"/>
    </location>
</feature>
<protein>
    <recommendedName>
        <fullName evidence="7">Cell wall anchored protein</fullName>
    </recommendedName>
</protein>
<dbReference type="Gene3D" id="2.120.10.80">
    <property type="entry name" value="Kelch-type beta propeller"/>
    <property type="match status" value="1"/>
</dbReference>
<evidence type="ECO:0000256" key="4">
    <source>
        <dbReference type="SAM" id="Phobius"/>
    </source>
</evidence>
<reference evidence="5" key="1">
    <citation type="journal article" date="2023" name="Mol. Phylogenet. Evol.">
        <title>Genome-scale phylogeny and comparative genomics of the fungal order Sordariales.</title>
        <authorList>
            <person name="Hensen N."/>
            <person name="Bonometti L."/>
            <person name="Westerberg I."/>
            <person name="Brannstrom I.O."/>
            <person name="Guillou S."/>
            <person name="Cros-Aarteil S."/>
            <person name="Calhoun S."/>
            <person name="Haridas S."/>
            <person name="Kuo A."/>
            <person name="Mondo S."/>
            <person name="Pangilinan J."/>
            <person name="Riley R."/>
            <person name="LaButti K."/>
            <person name="Andreopoulos B."/>
            <person name="Lipzen A."/>
            <person name="Chen C."/>
            <person name="Yan M."/>
            <person name="Daum C."/>
            <person name="Ng V."/>
            <person name="Clum A."/>
            <person name="Steindorff A."/>
            <person name="Ohm R.A."/>
            <person name="Martin F."/>
            <person name="Silar P."/>
            <person name="Natvig D.O."/>
            <person name="Lalanne C."/>
            <person name="Gautier V."/>
            <person name="Ament-Velasquez S.L."/>
            <person name="Kruys A."/>
            <person name="Hutchinson M.I."/>
            <person name="Powell A.J."/>
            <person name="Barry K."/>
            <person name="Miller A.N."/>
            <person name="Grigoriev I.V."/>
            <person name="Debuchy R."/>
            <person name="Gladieux P."/>
            <person name="Hiltunen Thoren M."/>
            <person name="Johannesson H."/>
        </authorList>
    </citation>
    <scope>NUCLEOTIDE SEQUENCE</scope>
    <source>
        <strain evidence="5">CBS 508.74</strain>
    </source>
</reference>
<evidence type="ECO:0000256" key="1">
    <source>
        <dbReference type="ARBA" id="ARBA00022737"/>
    </source>
</evidence>
<keyword evidence="4" id="KW-1133">Transmembrane helix</keyword>
<evidence type="ECO:0008006" key="7">
    <source>
        <dbReference type="Google" id="ProtNLM"/>
    </source>
</evidence>
<keyword evidence="2" id="KW-0408">Iron</keyword>
<keyword evidence="6" id="KW-1185">Reference proteome</keyword>
<feature type="region of interest" description="Disordered" evidence="3">
    <location>
        <begin position="471"/>
        <end position="495"/>
    </location>
</feature>
<feature type="compositionally biased region" description="Low complexity" evidence="3">
    <location>
        <begin position="733"/>
        <end position="763"/>
    </location>
</feature>
<organism evidence="5 6">
    <name type="scientific">Canariomyces notabilis</name>
    <dbReference type="NCBI Taxonomy" id="2074819"/>
    <lineage>
        <taxon>Eukaryota</taxon>
        <taxon>Fungi</taxon>
        <taxon>Dikarya</taxon>
        <taxon>Ascomycota</taxon>
        <taxon>Pezizomycotina</taxon>
        <taxon>Sordariomycetes</taxon>
        <taxon>Sordariomycetidae</taxon>
        <taxon>Sordariales</taxon>
        <taxon>Chaetomiaceae</taxon>
        <taxon>Canariomyces</taxon>
    </lineage>
</organism>
<dbReference type="GeneID" id="89941613"/>
<keyword evidence="4" id="KW-0472">Membrane</keyword>
<feature type="region of interest" description="Disordered" evidence="3">
    <location>
        <begin position="697"/>
        <end position="780"/>
    </location>
</feature>
<keyword evidence="1" id="KW-0677">Repeat</keyword>
<dbReference type="Proteomes" id="UP001302812">
    <property type="component" value="Unassembled WGS sequence"/>
</dbReference>
<dbReference type="GO" id="GO:0019760">
    <property type="term" value="P:glucosinolate metabolic process"/>
    <property type="evidence" value="ECO:0007669"/>
    <property type="project" value="UniProtKB-ARBA"/>
</dbReference>
<feature type="compositionally biased region" description="Gly residues" evidence="3">
    <location>
        <begin position="699"/>
        <end position="711"/>
    </location>
</feature>
<gene>
    <name evidence="5" type="ORF">N656DRAFT_796059</name>
</gene>
<dbReference type="PANTHER" id="PTHR47435:SF4">
    <property type="entry name" value="KELCH REPEAT PROTEIN (AFU_ORTHOLOGUE AFUA_5G12780)"/>
    <property type="match status" value="1"/>
</dbReference>
<feature type="compositionally biased region" description="Polar residues" evidence="3">
    <location>
        <begin position="481"/>
        <end position="495"/>
    </location>
</feature>
<sequence length="804" mass="85771">MTSSAPDVAAPLRSGTAYGPNQARGRSRVPPPSWFNLLPPLRISLSILLLVLVETSRAQLDPVKNFCRRFGHQTAVIDRRLYIDGGFINYSPLAQYPTNYTNTGLHYHELDTPNPTGLMPQLYANLTKNSTIPSVHGGTLWADNVNKRFYLFGGEYYLQPPPPDFILWSFDAIYEDWESFGSPAQSIDAASYGAGTAVSERGEGYYYGGWKSNNTVPGWTGPPVAISGLVRYSMDSNSWANHTGPDSIGRAEGAMVFLPIGDGGMLVYFGGVQDPHSNGSVVGQPMETIFLFDVLSSKWYTQNATGTVPQMRRRFCAGATWAPDQSSYNIYLYGGAGMPPDTSGFDDVYVLTIPSFQWIKMYPTDGNATGEFPHHSLSCNVIDNSQMIIIGGTFPTSDRCDVPEQFGVHNVDMGKQNPEKALWQIFEKNLTTYSLPDDIVSAVGGSAGGGATKLAPDAGFSNPDLRVLMTRKASLPERTPTRSIPTSTGSPENTNPLSTGAIAGIAVAGAVVAVAAILGIIWCIRRRRRRRGHDPNKAHHLHPANNPASPNSLHAQSPPSYTPDSGYPYSPFLREETQRQQEQYGHGYPSPTRRPIELPVEDSSYYKHSAAAPPLQPPPAVAGLRFWLGPDGVTYALVTGPHAAAAGSTTVANSGGTGTGTGTSTTTESGTGVSSGGGEVVPPLTKIDAEGRVWVQVSPGGGGESPGGFGHAHGHGHGHGYARGGYHHHAAGEGHSPPVSPGNRGSSGSPPGLGLSSQRPLSPQELSTEPARERGDSDEYFVLGEGAGWDAAHGRPKHATFYHP</sequence>
<keyword evidence="4" id="KW-0812">Transmembrane</keyword>
<feature type="compositionally biased region" description="Basic residues" evidence="3">
    <location>
        <begin position="533"/>
        <end position="542"/>
    </location>
</feature>
<feature type="compositionally biased region" description="Low complexity" evidence="3">
    <location>
        <begin position="662"/>
        <end position="672"/>
    </location>
</feature>
<feature type="region of interest" description="Disordered" evidence="3">
    <location>
        <begin position="649"/>
        <end position="683"/>
    </location>
</feature>
<dbReference type="PANTHER" id="PTHR47435">
    <property type="entry name" value="KELCH REPEAT PROTEIN (AFU_ORTHOLOGUE AFUA_5G12780)"/>
    <property type="match status" value="1"/>
</dbReference>
<feature type="region of interest" description="Disordered" evidence="3">
    <location>
        <begin position="1"/>
        <end position="29"/>
    </location>
</feature>